<reference evidence="1" key="2">
    <citation type="journal article" date="2024" name="Plant">
        <title>Genomic evolution and insights into agronomic trait innovations of Sesamum species.</title>
        <authorList>
            <person name="Miao H."/>
            <person name="Wang L."/>
            <person name="Qu L."/>
            <person name="Liu H."/>
            <person name="Sun Y."/>
            <person name="Le M."/>
            <person name="Wang Q."/>
            <person name="Wei S."/>
            <person name="Zheng Y."/>
            <person name="Lin W."/>
            <person name="Duan Y."/>
            <person name="Cao H."/>
            <person name="Xiong S."/>
            <person name="Wang X."/>
            <person name="Wei L."/>
            <person name="Li C."/>
            <person name="Ma Q."/>
            <person name="Ju M."/>
            <person name="Zhao R."/>
            <person name="Li G."/>
            <person name="Mu C."/>
            <person name="Tian Q."/>
            <person name="Mei H."/>
            <person name="Zhang T."/>
            <person name="Gao T."/>
            <person name="Zhang H."/>
        </authorList>
    </citation>
    <scope>NUCLEOTIDE SEQUENCE</scope>
    <source>
        <strain evidence="1">KEN1</strain>
    </source>
</reference>
<dbReference type="EMBL" id="JACGWN010000005">
    <property type="protein sequence ID" value="KAL0449067.1"/>
    <property type="molecule type" value="Genomic_DNA"/>
</dbReference>
<sequence>MKGVPSSGDRQLLAPMSQEELEGITSSYLLKEVFVCEELFSHRQGTPLIP</sequence>
<name>A0AAW2X4E7_9LAMI</name>
<accession>A0AAW2X4E7</accession>
<dbReference type="AlphaFoldDB" id="A0AAW2X4E7"/>
<reference evidence="1" key="1">
    <citation type="submission" date="2020-06" db="EMBL/GenBank/DDBJ databases">
        <authorList>
            <person name="Li T."/>
            <person name="Hu X."/>
            <person name="Zhang T."/>
            <person name="Song X."/>
            <person name="Zhang H."/>
            <person name="Dai N."/>
            <person name="Sheng W."/>
            <person name="Hou X."/>
            <person name="Wei L."/>
        </authorList>
    </citation>
    <scope>NUCLEOTIDE SEQUENCE</scope>
    <source>
        <strain evidence="1">KEN1</strain>
        <tissue evidence="1">Leaf</tissue>
    </source>
</reference>
<organism evidence="1">
    <name type="scientific">Sesamum latifolium</name>
    <dbReference type="NCBI Taxonomy" id="2727402"/>
    <lineage>
        <taxon>Eukaryota</taxon>
        <taxon>Viridiplantae</taxon>
        <taxon>Streptophyta</taxon>
        <taxon>Embryophyta</taxon>
        <taxon>Tracheophyta</taxon>
        <taxon>Spermatophyta</taxon>
        <taxon>Magnoliopsida</taxon>
        <taxon>eudicotyledons</taxon>
        <taxon>Gunneridae</taxon>
        <taxon>Pentapetalae</taxon>
        <taxon>asterids</taxon>
        <taxon>lamiids</taxon>
        <taxon>Lamiales</taxon>
        <taxon>Pedaliaceae</taxon>
        <taxon>Sesamum</taxon>
    </lineage>
</organism>
<proteinExistence type="predicted"/>
<protein>
    <submittedName>
        <fullName evidence="1">Uncharacterized protein</fullName>
    </submittedName>
</protein>
<gene>
    <name evidence="1" type="ORF">Slati_1463100</name>
</gene>
<comment type="caution">
    <text evidence="1">The sequence shown here is derived from an EMBL/GenBank/DDBJ whole genome shotgun (WGS) entry which is preliminary data.</text>
</comment>
<evidence type="ECO:0000313" key="1">
    <source>
        <dbReference type="EMBL" id="KAL0449067.1"/>
    </source>
</evidence>